<comment type="subcellular location">
    <subcellularLocation>
        <location evidence="1">Endoplasmic reticulum membrane</location>
        <topology evidence="1">Single-pass type IV membrane protein</topology>
    </subcellularLocation>
</comment>
<feature type="region of interest" description="Disordered" evidence="10">
    <location>
        <begin position="34"/>
        <end position="58"/>
    </location>
</feature>
<evidence type="ECO:0000256" key="3">
    <source>
        <dbReference type="ARBA" id="ARBA00022448"/>
    </source>
</evidence>
<evidence type="ECO:0000256" key="11">
    <source>
        <dbReference type="SAM" id="Phobius"/>
    </source>
</evidence>
<dbReference type="EMBL" id="MNAD01000223">
    <property type="protein sequence ID" value="OJT14889.1"/>
    <property type="molecule type" value="Genomic_DNA"/>
</dbReference>
<evidence type="ECO:0000256" key="4">
    <source>
        <dbReference type="ARBA" id="ARBA00022692"/>
    </source>
</evidence>
<keyword evidence="7" id="KW-0653">Protein transport</keyword>
<dbReference type="AlphaFoldDB" id="A0A1M2W4V7"/>
<dbReference type="OrthoDB" id="4506189at2759"/>
<evidence type="ECO:0000256" key="8">
    <source>
        <dbReference type="ARBA" id="ARBA00022989"/>
    </source>
</evidence>
<evidence type="ECO:0000256" key="10">
    <source>
        <dbReference type="SAM" id="MobiDB-lite"/>
    </source>
</evidence>
<comment type="caution">
    <text evidence="12">The sequence shown here is derived from an EMBL/GenBank/DDBJ whole genome shotgun (WGS) entry which is preliminary data.</text>
</comment>
<proteinExistence type="inferred from homology"/>
<evidence type="ECO:0000256" key="9">
    <source>
        <dbReference type="ARBA" id="ARBA00023136"/>
    </source>
</evidence>
<dbReference type="CDD" id="cd15860">
    <property type="entry name" value="SNARE_USE1"/>
    <property type="match status" value="1"/>
</dbReference>
<feature type="region of interest" description="Disordered" evidence="10">
    <location>
        <begin position="99"/>
        <end position="122"/>
    </location>
</feature>
<evidence type="ECO:0000256" key="7">
    <source>
        <dbReference type="ARBA" id="ARBA00022927"/>
    </source>
</evidence>
<gene>
    <name evidence="12" type="ORF">TRAPUB_8561</name>
</gene>
<dbReference type="GO" id="GO:0005484">
    <property type="term" value="F:SNAP receptor activity"/>
    <property type="evidence" value="ECO:0007669"/>
    <property type="project" value="TreeGrafter"/>
</dbReference>
<keyword evidence="9 11" id="KW-0472">Membrane</keyword>
<keyword evidence="6" id="KW-0931">ER-Golgi transport</keyword>
<dbReference type="PANTHER" id="PTHR13050:SF7">
    <property type="entry name" value="VESICLE TRANSPORT PROTEIN USE1"/>
    <property type="match status" value="1"/>
</dbReference>
<name>A0A1M2W4V7_TRAPU</name>
<evidence type="ECO:0000313" key="12">
    <source>
        <dbReference type="EMBL" id="OJT14889.1"/>
    </source>
</evidence>
<dbReference type="Proteomes" id="UP000184267">
    <property type="component" value="Unassembled WGS sequence"/>
</dbReference>
<organism evidence="12 13">
    <name type="scientific">Trametes pubescens</name>
    <name type="common">White-rot fungus</name>
    <dbReference type="NCBI Taxonomy" id="154538"/>
    <lineage>
        <taxon>Eukaryota</taxon>
        <taxon>Fungi</taxon>
        <taxon>Dikarya</taxon>
        <taxon>Basidiomycota</taxon>
        <taxon>Agaricomycotina</taxon>
        <taxon>Agaricomycetes</taxon>
        <taxon>Polyporales</taxon>
        <taxon>Polyporaceae</taxon>
        <taxon>Trametes</taxon>
    </lineage>
</organism>
<evidence type="ECO:0000256" key="2">
    <source>
        <dbReference type="ARBA" id="ARBA00007891"/>
    </source>
</evidence>
<feature type="region of interest" description="Disordered" evidence="10">
    <location>
        <begin position="1"/>
        <end position="21"/>
    </location>
</feature>
<protein>
    <submittedName>
        <fullName evidence="12">Uncharacterized protein</fullName>
    </submittedName>
</protein>
<dbReference type="STRING" id="154538.A0A1M2W4V7"/>
<sequence>MSCLPRDAGSSGDHYSRSGRGIYPLHKGSVVHYSSHHQLHSPKVTRPEPILPSIPPPAIVDQTLPTAIASDSQDPSTTLLPAEPTSSLATHELLLSPSDPELFSRGPINPAETLLPPSLPATSEKSAAAAPAFLQNSASLHEELSAQLAQMATQLKRNAIHFADALDKDKAVVLDAQEKLERNHDVMSKERVRLRDHQSKSWGTTWITMLSIIVALVGFLLTFFVIRFT</sequence>
<keyword evidence="13" id="KW-1185">Reference proteome</keyword>
<dbReference type="OMA" id="TTWITIL"/>
<dbReference type="GO" id="GO:0015031">
    <property type="term" value="P:protein transport"/>
    <property type="evidence" value="ECO:0007669"/>
    <property type="project" value="UniProtKB-KW"/>
</dbReference>
<dbReference type="Pfam" id="PF09753">
    <property type="entry name" value="Use1"/>
    <property type="match status" value="1"/>
</dbReference>
<comment type="similarity">
    <text evidence="2">Belongs to the USE1 family.</text>
</comment>
<dbReference type="GO" id="GO:0006890">
    <property type="term" value="P:retrograde vesicle-mediated transport, Golgi to endoplasmic reticulum"/>
    <property type="evidence" value="ECO:0007669"/>
    <property type="project" value="TreeGrafter"/>
</dbReference>
<feature type="compositionally biased region" description="Pro residues" evidence="10">
    <location>
        <begin position="49"/>
        <end position="58"/>
    </location>
</feature>
<keyword evidence="4 11" id="KW-0812">Transmembrane</keyword>
<feature type="transmembrane region" description="Helical" evidence="11">
    <location>
        <begin position="206"/>
        <end position="226"/>
    </location>
</feature>
<evidence type="ECO:0000256" key="6">
    <source>
        <dbReference type="ARBA" id="ARBA00022892"/>
    </source>
</evidence>
<accession>A0A1M2W4V7</accession>
<dbReference type="GO" id="GO:0005789">
    <property type="term" value="C:endoplasmic reticulum membrane"/>
    <property type="evidence" value="ECO:0007669"/>
    <property type="project" value="UniProtKB-SubCell"/>
</dbReference>
<dbReference type="GO" id="GO:0031201">
    <property type="term" value="C:SNARE complex"/>
    <property type="evidence" value="ECO:0007669"/>
    <property type="project" value="TreeGrafter"/>
</dbReference>
<dbReference type="PANTHER" id="PTHR13050">
    <property type="entry name" value="USE1-LIKE PROTEIN"/>
    <property type="match status" value="1"/>
</dbReference>
<evidence type="ECO:0000256" key="5">
    <source>
        <dbReference type="ARBA" id="ARBA00022824"/>
    </source>
</evidence>
<reference evidence="12 13" key="1">
    <citation type="submission" date="2016-10" db="EMBL/GenBank/DDBJ databases">
        <title>Genome sequence of the basidiomycete white-rot fungus Trametes pubescens.</title>
        <authorList>
            <person name="Makela M.R."/>
            <person name="Granchi Z."/>
            <person name="Peng M."/>
            <person name="De Vries R.P."/>
            <person name="Grigoriev I."/>
            <person name="Riley R."/>
            <person name="Hilden K."/>
        </authorList>
    </citation>
    <scope>NUCLEOTIDE SEQUENCE [LARGE SCALE GENOMIC DNA]</scope>
    <source>
        <strain evidence="12 13">FBCC735</strain>
    </source>
</reference>
<keyword evidence="5" id="KW-0256">Endoplasmic reticulum</keyword>
<keyword evidence="3" id="KW-0813">Transport</keyword>
<evidence type="ECO:0000256" key="1">
    <source>
        <dbReference type="ARBA" id="ARBA00004163"/>
    </source>
</evidence>
<evidence type="ECO:0000313" key="13">
    <source>
        <dbReference type="Proteomes" id="UP000184267"/>
    </source>
</evidence>
<dbReference type="InterPro" id="IPR019150">
    <property type="entry name" value="Vesicle_transport_protein_Use1"/>
</dbReference>
<keyword evidence="8 11" id="KW-1133">Transmembrane helix</keyword>